<keyword evidence="5" id="KW-0479">Metal-binding</keyword>
<evidence type="ECO:0000256" key="6">
    <source>
        <dbReference type="ARBA" id="ARBA00022801"/>
    </source>
</evidence>
<comment type="similarity">
    <text evidence="3">Belongs to the HARBI1 family.</text>
</comment>
<evidence type="ECO:0000259" key="8">
    <source>
        <dbReference type="Pfam" id="PF13359"/>
    </source>
</evidence>
<reference evidence="9" key="1">
    <citation type="submission" date="2017-05" db="UniProtKB">
        <authorList>
            <consortium name="EnsemblMetazoa"/>
        </authorList>
    </citation>
    <scope>IDENTIFICATION</scope>
</reference>
<keyword evidence="6" id="KW-0378">Hydrolase</keyword>
<evidence type="ECO:0000256" key="2">
    <source>
        <dbReference type="ARBA" id="ARBA00004123"/>
    </source>
</evidence>
<dbReference type="EnsemblMetazoa" id="Aqu2.1.02504_001">
    <property type="protein sequence ID" value="Aqu2.1.02504_001"/>
    <property type="gene ID" value="Aqu2.1.02504"/>
</dbReference>
<dbReference type="GO" id="GO:0046872">
    <property type="term" value="F:metal ion binding"/>
    <property type="evidence" value="ECO:0007669"/>
    <property type="project" value="UniProtKB-KW"/>
</dbReference>
<dbReference type="AlphaFoldDB" id="A0A1X7SK58"/>
<comment type="subcellular location">
    <subcellularLocation>
        <location evidence="2">Nucleus</location>
    </subcellularLocation>
</comment>
<organism evidence="9">
    <name type="scientific">Amphimedon queenslandica</name>
    <name type="common">Sponge</name>
    <dbReference type="NCBI Taxonomy" id="400682"/>
    <lineage>
        <taxon>Eukaryota</taxon>
        <taxon>Metazoa</taxon>
        <taxon>Porifera</taxon>
        <taxon>Demospongiae</taxon>
        <taxon>Heteroscleromorpha</taxon>
        <taxon>Haplosclerida</taxon>
        <taxon>Niphatidae</taxon>
        <taxon>Amphimedon</taxon>
    </lineage>
</organism>
<dbReference type="STRING" id="400682.A0A1X7SK58"/>
<dbReference type="eggNOG" id="KOG4585">
    <property type="taxonomic scope" value="Eukaryota"/>
</dbReference>
<dbReference type="InterPro" id="IPR027806">
    <property type="entry name" value="HARBI1_dom"/>
</dbReference>
<evidence type="ECO:0000256" key="4">
    <source>
        <dbReference type="ARBA" id="ARBA00022722"/>
    </source>
</evidence>
<dbReference type="PANTHER" id="PTHR22930:SF206">
    <property type="entry name" value="NUCLEASE HARBI1"/>
    <property type="match status" value="1"/>
</dbReference>
<feature type="domain" description="DDE Tnp4" evidence="8">
    <location>
        <begin position="86"/>
        <end position="137"/>
    </location>
</feature>
<dbReference type="Pfam" id="PF13359">
    <property type="entry name" value="DDE_Tnp_4"/>
    <property type="match status" value="1"/>
</dbReference>
<sequence>MREPLSVKKRIAITLWFLATPGEFRTISHLFGVARCTVCVVVHETCAAIVSVLMKRFIKFPKGDELNDIVQGCEKKWGLPQCAGAIDGSHIPISAPANNHTDYYNRKGFYSVVIQAIVDYRYLFCDVYCGWPGSVHDA</sequence>
<keyword evidence="4" id="KW-0540">Nuclease</keyword>
<evidence type="ECO:0000256" key="1">
    <source>
        <dbReference type="ARBA" id="ARBA00001968"/>
    </source>
</evidence>
<dbReference type="OMA" id="EFRTISH"/>
<dbReference type="InterPro" id="IPR045249">
    <property type="entry name" value="HARBI1-like"/>
</dbReference>
<evidence type="ECO:0000256" key="5">
    <source>
        <dbReference type="ARBA" id="ARBA00022723"/>
    </source>
</evidence>
<comment type="cofactor">
    <cofactor evidence="1">
        <name>a divalent metal cation</name>
        <dbReference type="ChEBI" id="CHEBI:60240"/>
    </cofactor>
</comment>
<dbReference type="GO" id="GO:0016787">
    <property type="term" value="F:hydrolase activity"/>
    <property type="evidence" value="ECO:0007669"/>
    <property type="project" value="UniProtKB-KW"/>
</dbReference>
<dbReference type="GO" id="GO:0005634">
    <property type="term" value="C:nucleus"/>
    <property type="evidence" value="ECO:0007669"/>
    <property type="project" value="UniProtKB-SubCell"/>
</dbReference>
<dbReference type="InParanoid" id="A0A1X7SK58"/>
<evidence type="ECO:0000256" key="7">
    <source>
        <dbReference type="ARBA" id="ARBA00023242"/>
    </source>
</evidence>
<keyword evidence="7" id="KW-0539">Nucleus</keyword>
<evidence type="ECO:0000313" key="9">
    <source>
        <dbReference type="EnsemblMetazoa" id="Aqu2.1.02504_001"/>
    </source>
</evidence>
<dbReference type="GO" id="GO:0004518">
    <property type="term" value="F:nuclease activity"/>
    <property type="evidence" value="ECO:0007669"/>
    <property type="project" value="UniProtKB-KW"/>
</dbReference>
<accession>A0A1X7SK58</accession>
<evidence type="ECO:0000256" key="3">
    <source>
        <dbReference type="ARBA" id="ARBA00006958"/>
    </source>
</evidence>
<name>A0A1X7SK58_AMPQE</name>
<dbReference type="PANTHER" id="PTHR22930">
    <property type="match status" value="1"/>
</dbReference>
<proteinExistence type="inferred from homology"/>
<protein>
    <recommendedName>
        <fullName evidence="8">DDE Tnp4 domain-containing protein</fullName>
    </recommendedName>
</protein>
<dbReference type="OrthoDB" id="5983017at2759"/>